<dbReference type="HOGENOM" id="CLU_012893_0_1_7"/>
<feature type="transmembrane region" description="Helical" evidence="7">
    <location>
        <begin position="250"/>
        <end position="267"/>
    </location>
</feature>
<dbReference type="InterPro" id="IPR048279">
    <property type="entry name" value="MdtK-like"/>
</dbReference>
<dbReference type="Proteomes" id="UP000001052">
    <property type="component" value="Chromosome"/>
</dbReference>
<evidence type="ECO:0000256" key="3">
    <source>
        <dbReference type="ARBA" id="ARBA00022475"/>
    </source>
</evidence>
<keyword evidence="3" id="KW-1003">Cell membrane</keyword>
<feature type="transmembrane region" description="Helical" evidence="7">
    <location>
        <begin position="20"/>
        <end position="37"/>
    </location>
</feature>
<feature type="transmembrane region" description="Helical" evidence="7">
    <location>
        <begin position="169"/>
        <end position="189"/>
    </location>
</feature>
<dbReference type="NCBIfam" id="TIGR00797">
    <property type="entry name" value="matE"/>
    <property type="match status" value="1"/>
</dbReference>
<evidence type="ECO:0000256" key="4">
    <source>
        <dbReference type="ARBA" id="ARBA00022692"/>
    </source>
</evidence>
<feature type="transmembrane region" description="Helical" evidence="7">
    <location>
        <begin position="195"/>
        <end position="216"/>
    </location>
</feature>
<feature type="transmembrane region" description="Helical" evidence="7">
    <location>
        <begin position="94"/>
        <end position="120"/>
    </location>
</feature>
<sequence length="457" mass="49122">MPQNKGDLTTRPIPQLIRQIAIPASIGIFFHTMFNVVDTYFAGHFSTQALAALSLSFPAFFLIIAMGSGLQTGTTALIGNALGSYDHEEAGRLALQGLVFGLITGILLTGVGIAVSPWLFRSLGASGDYLAITLEYMDTIFIGAAAFLLVYMNNAILQAQGDTRPFRNFLIAGFAANCVLDPWFIFGGYGVPAMGIQGVALATICIQAGGAAYLGWKARKTGLVRMQQWRDLIPQWRPCREIARQGLPSSLNYMTIGLGIYVITYFVSDFGPQAVAAYGSAMRVEQIALLPSIGLNIATLSLVAQNRGGQRHARIWETIGKALQYGAIVTGIGTVGVLLLARPLMGVFTDDPAVVDIGTTYLRIDALVFFAYVILFVHVAALQGVKRPMFGVWIGLARQIVGPALVFSLLIKVLGVGLLGIWWGIFGVTWAAALTAALVGRRYLARVLAEDAQRDKT</sequence>
<dbReference type="InterPro" id="IPR002528">
    <property type="entry name" value="MATE_fam"/>
</dbReference>
<evidence type="ECO:0000313" key="9">
    <source>
        <dbReference type="Proteomes" id="UP000001052"/>
    </source>
</evidence>
<comment type="subcellular location">
    <subcellularLocation>
        <location evidence="1">Cell membrane</location>
        <topology evidence="1">Multi-pass membrane protein</topology>
    </subcellularLocation>
</comment>
<feature type="transmembrane region" description="Helical" evidence="7">
    <location>
        <begin position="57"/>
        <end position="82"/>
    </location>
</feature>
<evidence type="ECO:0000256" key="1">
    <source>
        <dbReference type="ARBA" id="ARBA00004651"/>
    </source>
</evidence>
<gene>
    <name evidence="8" type="ordered locus">Dret_0404</name>
</gene>
<feature type="transmembrane region" description="Helical" evidence="7">
    <location>
        <begin position="420"/>
        <end position="439"/>
    </location>
</feature>
<evidence type="ECO:0000256" key="5">
    <source>
        <dbReference type="ARBA" id="ARBA00022989"/>
    </source>
</evidence>
<organism evidence="8 9">
    <name type="scientific">Desulfohalobium retbaense (strain ATCC 49708 / DSM 5692 / JCM 16813 / HR100)</name>
    <dbReference type="NCBI Taxonomy" id="485915"/>
    <lineage>
        <taxon>Bacteria</taxon>
        <taxon>Pseudomonadati</taxon>
        <taxon>Thermodesulfobacteriota</taxon>
        <taxon>Desulfovibrionia</taxon>
        <taxon>Desulfovibrionales</taxon>
        <taxon>Desulfohalobiaceae</taxon>
        <taxon>Desulfohalobium</taxon>
    </lineage>
</organism>
<name>C8X077_DESRD</name>
<reference evidence="9" key="1">
    <citation type="submission" date="2009-09" db="EMBL/GenBank/DDBJ databases">
        <title>The complete chromosome of Desulfohalobium retbaense DSM 5692.</title>
        <authorList>
            <consortium name="US DOE Joint Genome Institute (JGI-PGF)"/>
            <person name="Lucas S."/>
            <person name="Copeland A."/>
            <person name="Lapidus A."/>
            <person name="Glavina del Rio T."/>
            <person name="Dalin E."/>
            <person name="Tice H."/>
            <person name="Bruce D."/>
            <person name="Goodwin L."/>
            <person name="Pitluck S."/>
            <person name="Kyrpides N."/>
            <person name="Mavromatis K."/>
            <person name="Ivanova N."/>
            <person name="Mikhailova N."/>
            <person name="Munk A.C."/>
            <person name="Brettin T."/>
            <person name="Detter J.C."/>
            <person name="Han C."/>
            <person name="Tapia R."/>
            <person name="Larimer F."/>
            <person name="Land M."/>
            <person name="Hauser L."/>
            <person name="Markowitz V."/>
            <person name="Cheng J.-F."/>
            <person name="Hugenholtz P."/>
            <person name="Woyke T."/>
            <person name="Wu D."/>
            <person name="Spring S."/>
            <person name="Klenk H.-P."/>
            <person name="Eisen J.A."/>
        </authorList>
    </citation>
    <scope>NUCLEOTIDE SEQUENCE [LARGE SCALE GENOMIC DNA]</scope>
    <source>
        <strain evidence="9">DSM 5692</strain>
    </source>
</reference>
<dbReference type="GO" id="GO:0015297">
    <property type="term" value="F:antiporter activity"/>
    <property type="evidence" value="ECO:0007669"/>
    <property type="project" value="InterPro"/>
</dbReference>
<dbReference type="Pfam" id="PF01554">
    <property type="entry name" value="MatE"/>
    <property type="match status" value="2"/>
</dbReference>
<keyword evidence="9" id="KW-1185">Reference proteome</keyword>
<feature type="transmembrane region" description="Helical" evidence="7">
    <location>
        <begin position="287"/>
        <end position="304"/>
    </location>
</feature>
<feature type="transmembrane region" description="Helical" evidence="7">
    <location>
        <begin position="325"/>
        <end position="344"/>
    </location>
</feature>
<dbReference type="PANTHER" id="PTHR43549">
    <property type="entry name" value="MULTIDRUG RESISTANCE PROTEIN YPNP-RELATED"/>
    <property type="match status" value="1"/>
</dbReference>
<dbReference type="EMBL" id="CP001734">
    <property type="protein sequence ID" value="ACV67702.1"/>
    <property type="molecule type" value="Genomic_DNA"/>
</dbReference>
<dbReference type="CDD" id="cd13145">
    <property type="entry name" value="MATE_like_5"/>
    <property type="match status" value="1"/>
</dbReference>
<feature type="transmembrane region" description="Helical" evidence="7">
    <location>
        <begin position="392"/>
        <end position="414"/>
    </location>
</feature>
<dbReference type="GO" id="GO:0005886">
    <property type="term" value="C:plasma membrane"/>
    <property type="evidence" value="ECO:0007669"/>
    <property type="project" value="UniProtKB-SubCell"/>
</dbReference>
<dbReference type="KEGG" id="drt:Dret_0404"/>
<evidence type="ECO:0000256" key="6">
    <source>
        <dbReference type="ARBA" id="ARBA00023136"/>
    </source>
</evidence>
<dbReference type="PIRSF" id="PIRSF006603">
    <property type="entry name" value="DinF"/>
    <property type="match status" value="1"/>
</dbReference>
<dbReference type="OrthoDB" id="9805232at2"/>
<dbReference type="InterPro" id="IPR052031">
    <property type="entry name" value="Membrane_Transporter-Flippase"/>
</dbReference>
<accession>C8X077</accession>
<feature type="transmembrane region" description="Helical" evidence="7">
    <location>
        <begin position="364"/>
        <end position="385"/>
    </location>
</feature>
<evidence type="ECO:0000256" key="2">
    <source>
        <dbReference type="ARBA" id="ARBA00022448"/>
    </source>
</evidence>
<dbReference type="RefSeq" id="WP_015750860.1">
    <property type="nucleotide sequence ID" value="NC_013223.1"/>
</dbReference>
<dbReference type="PANTHER" id="PTHR43549:SF3">
    <property type="entry name" value="MULTIDRUG RESISTANCE PROTEIN YPNP-RELATED"/>
    <property type="match status" value="1"/>
</dbReference>
<keyword evidence="5 7" id="KW-1133">Transmembrane helix</keyword>
<dbReference type="GO" id="GO:0042910">
    <property type="term" value="F:xenobiotic transmembrane transporter activity"/>
    <property type="evidence" value="ECO:0007669"/>
    <property type="project" value="InterPro"/>
</dbReference>
<keyword evidence="4 7" id="KW-0812">Transmembrane</keyword>
<protein>
    <submittedName>
        <fullName evidence="8">MATE efflux family protein</fullName>
    </submittedName>
</protein>
<reference evidence="8 9" key="2">
    <citation type="journal article" date="2010" name="Stand. Genomic Sci.">
        <title>Complete genome sequence of Desulfohalobium retbaense type strain (HR(100)).</title>
        <authorList>
            <person name="Spring S."/>
            <person name="Nolan M."/>
            <person name="Lapidus A."/>
            <person name="Glavina Del Rio T."/>
            <person name="Copeland A."/>
            <person name="Tice H."/>
            <person name="Cheng J.F."/>
            <person name="Lucas S."/>
            <person name="Land M."/>
            <person name="Chen F."/>
            <person name="Bruce D."/>
            <person name="Goodwin L."/>
            <person name="Pitluck S."/>
            <person name="Ivanova N."/>
            <person name="Mavromatis K."/>
            <person name="Mikhailova N."/>
            <person name="Pati A."/>
            <person name="Chen A."/>
            <person name="Palaniappan K."/>
            <person name="Hauser L."/>
            <person name="Chang Y.J."/>
            <person name="Jeffries C.D."/>
            <person name="Munk C."/>
            <person name="Kiss H."/>
            <person name="Chain P."/>
            <person name="Han C."/>
            <person name="Brettin T."/>
            <person name="Detter J.C."/>
            <person name="Schuler E."/>
            <person name="Goker M."/>
            <person name="Rohde M."/>
            <person name="Bristow J."/>
            <person name="Eisen J.A."/>
            <person name="Markowitz V."/>
            <person name="Hugenholtz P."/>
            <person name="Kyrpides N.C."/>
            <person name="Klenk H.P."/>
        </authorList>
    </citation>
    <scope>NUCLEOTIDE SEQUENCE [LARGE SCALE GENOMIC DNA]</scope>
    <source>
        <strain evidence="8 9">DSM 5692</strain>
    </source>
</reference>
<feature type="transmembrane region" description="Helical" evidence="7">
    <location>
        <begin position="140"/>
        <end position="157"/>
    </location>
</feature>
<dbReference type="eggNOG" id="COG0534">
    <property type="taxonomic scope" value="Bacteria"/>
</dbReference>
<keyword evidence="2" id="KW-0813">Transport</keyword>
<evidence type="ECO:0000256" key="7">
    <source>
        <dbReference type="SAM" id="Phobius"/>
    </source>
</evidence>
<dbReference type="AlphaFoldDB" id="C8X077"/>
<proteinExistence type="predicted"/>
<keyword evidence="6 7" id="KW-0472">Membrane</keyword>
<dbReference type="STRING" id="485915.Dret_0404"/>
<evidence type="ECO:0000313" key="8">
    <source>
        <dbReference type="EMBL" id="ACV67702.1"/>
    </source>
</evidence>